<organism evidence="2 3">
    <name type="scientific">Liparis tanakae</name>
    <name type="common">Tanaka's snailfish</name>
    <dbReference type="NCBI Taxonomy" id="230148"/>
    <lineage>
        <taxon>Eukaryota</taxon>
        <taxon>Metazoa</taxon>
        <taxon>Chordata</taxon>
        <taxon>Craniata</taxon>
        <taxon>Vertebrata</taxon>
        <taxon>Euteleostomi</taxon>
        <taxon>Actinopterygii</taxon>
        <taxon>Neopterygii</taxon>
        <taxon>Teleostei</taxon>
        <taxon>Neoteleostei</taxon>
        <taxon>Acanthomorphata</taxon>
        <taxon>Eupercaria</taxon>
        <taxon>Perciformes</taxon>
        <taxon>Cottioidei</taxon>
        <taxon>Cottales</taxon>
        <taxon>Liparidae</taxon>
        <taxon>Liparis</taxon>
    </lineage>
</organism>
<keyword evidence="3" id="KW-1185">Reference proteome</keyword>
<gene>
    <name evidence="2" type="ORF">EYF80_023431</name>
</gene>
<proteinExistence type="predicted"/>
<evidence type="ECO:0000313" key="2">
    <source>
        <dbReference type="EMBL" id="TNN66392.1"/>
    </source>
</evidence>
<dbReference type="AlphaFoldDB" id="A0A4Z2HNP6"/>
<sequence>MDLLLQKCTQGIRRPAMEQMNTPMMLSNHDMQQGPYVLRNKLKRIGLARSEGGGSGRGDDLGPQLVAPSLHNTARLPVNGLIHERPPLSRQSGL</sequence>
<dbReference type="EMBL" id="SRLO01000220">
    <property type="protein sequence ID" value="TNN66392.1"/>
    <property type="molecule type" value="Genomic_DNA"/>
</dbReference>
<accession>A0A4Z2HNP6</accession>
<comment type="caution">
    <text evidence="2">The sequence shown here is derived from an EMBL/GenBank/DDBJ whole genome shotgun (WGS) entry which is preliminary data.</text>
</comment>
<dbReference type="Proteomes" id="UP000314294">
    <property type="component" value="Unassembled WGS sequence"/>
</dbReference>
<feature type="region of interest" description="Disordered" evidence="1">
    <location>
        <begin position="48"/>
        <end position="67"/>
    </location>
</feature>
<reference evidence="2 3" key="1">
    <citation type="submission" date="2019-03" db="EMBL/GenBank/DDBJ databases">
        <title>First draft genome of Liparis tanakae, snailfish: a comprehensive survey of snailfish specific genes.</title>
        <authorList>
            <person name="Kim W."/>
            <person name="Song I."/>
            <person name="Jeong J.-H."/>
            <person name="Kim D."/>
            <person name="Kim S."/>
            <person name="Ryu S."/>
            <person name="Song J.Y."/>
            <person name="Lee S.K."/>
        </authorList>
    </citation>
    <scope>NUCLEOTIDE SEQUENCE [LARGE SCALE GENOMIC DNA]</scope>
    <source>
        <tissue evidence="2">Muscle</tissue>
    </source>
</reference>
<evidence type="ECO:0000256" key="1">
    <source>
        <dbReference type="SAM" id="MobiDB-lite"/>
    </source>
</evidence>
<evidence type="ECO:0000313" key="3">
    <source>
        <dbReference type="Proteomes" id="UP000314294"/>
    </source>
</evidence>
<name>A0A4Z2HNP6_9TELE</name>
<protein>
    <submittedName>
        <fullName evidence="2">Uncharacterized protein</fullName>
    </submittedName>
</protein>